<dbReference type="AlphaFoldDB" id="A0A7W5DV58"/>
<dbReference type="RefSeq" id="WP_184300071.1">
    <property type="nucleotide sequence ID" value="NZ_JACHXU010000001.1"/>
</dbReference>
<evidence type="ECO:0000313" key="2">
    <source>
        <dbReference type="Proteomes" id="UP000536179"/>
    </source>
</evidence>
<evidence type="ECO:0000313" key="1">
    <source>
        <dbReference type="EMBL" id="MBB3204242.1"/>
    </source>
</evidence>
<keyword evidence="2" id="KW-1185">Reference proteome</keyword>
<comment type="caution">
    <text evidence="1">The sequence shown here is derived from an EMBL/GenBank/DDBJ whole genome shotgun (WGS) entry which is preliminary data.</text>
</comment>
<dbReference type="Proteomes" id="UP000536179">
    <property type="component" value="Unassembled WGS sequence"/>
</dbReference>
<dbReference type="EMBL" id="JACHXU010000001">
    <property type="protein sequence ID" value="MBB3204242.1"/>
    <property type="molecule type" value="Genomic_DNA"/>
</dbReference>
<organism evidence="1 2">
    <name type="scientific">Aporhodopirellula rubra</name>
    <dbReference type="NCBI Taxonomy" id="980271"/>
    <lineage>
        <taxon>Bacteria</taxon>
        <taxon>Pseudomonadati</taxon>
        <taxon>Planctomycetota</taxon>
        <taxon>Planctomycetia</taxon>
        <taxon>Pirellulales</taxon>
        <taxon>Pirellulaceae</taxon>
        <taxon>Aporhodopirellula</taxon>
    </lineage>
</organism>
<accession>A0A7W5DV58</accession>
<proteinExistence type="predicted"/>
<gene>
    <name evidence="1" type="ORF">FHS27_000006</name>
</gene>
<name>A0A7W5DV58_9BACT</name>
<protein>
    <submittedName>
        <fullName evidence="1">Uncharacterized protein</fullName>
    </submittedName>
</protein>
<reference evidence="1 2" key="1">
    <citation type="submission" date="2020-08" db="EMBL/GenBank/DDBJ databases">
        <title>Genomic Encyclopedia of Type Strains, Phase III (KMG-III): the genomes of soil and plant-associated and newly described type strains.</title>
        <authorList>
            <person name="Whitman W."/>
        </authorList>
    </citation>
    <scope>NUCLEOTIDE SEQUENCE [LARGE SCALE GENOMIC DNA]</scope>
    <source>
        <strain evidence="1 2">CECT 8075</strain>
    </source>
</reference>
<sequence>MRHQTHRRLMQAWNNMPEDHDFEDQDEFFEIAALLGEVDGDGSCFHYCPQRGDEPLGPENIKLVEIVNDSCWDNVLHPAI</sequence>